<feature type="non-terminal residue" evidence="1">
    <location>
        <position position="184"/>
    </location>
</feature>
<accession>A0A8K1DAB5</accession>
<name>A0A8K1DAB5_9PASS</name>
<keyword evidence="2" id="KW-1185">Reference proteome</keyword>
<proteinExistence type="predicted"/>
<dbReference type="EMBL" id="SWJQ01001531">
    <property type="protein sequence ID" value="TRZ08007.1"/>
    <property type="molecule type" value="Genomic_DNA"/>
</dbReference>
<reference evidence="1" key="1">
    <citation type="submission" date="2019-04" db="EMBL/GenBank/DDBJ databases">
        <title>Genome assembly of Zosterops borbonicus 15179.</title>
        <authorList>
            <person name="Leroy T."/>
            <person name="Anselmetti Y."/>
            <person name="Tilak M.-K."/>
            <person name="Nabholz B."/>
        </authorList>
    </citation>
    <scope>NUCLEOTIDE SEQUENCE</scope>
    <source>
        <strain evidence="1">HGM_15179</strain>
        <tissue evidence="1">Muscle</tissue>
    </source>
</reference>
<sequence length="184" mass="20617">MPRLWCSRVRLRGGQEELGAGLESETKHLPDLQNDPGFLFHGISPPQIVFKLNESSTRIDDKFCKPGDPTKLLLLLVPAKVKKYKLDAAITCEYRVSDASHATGRSDSPYWAEETVPCAQFGSCHSRCLAEPSGPLKRQGLSCTLDQQQDQGEEQEQDLHGWWFSWVITGLQRGHQGNGDMQDH</sequence>
<dbReference type="Proteomes" id="UP000796761">
    <property type="component" value="Unassembled WGS sequence"/>
</dbReference>
<dbReference type="AlphaFoldDB" id="A0A8K1DAB5"/>
<evidence type="ECO:0000313" key="1">
    <source>
        <dbReference type="EMBL" id="TRZ08007.1"/>
    </source>
</evidence>
<comment type="caution">
    <text evidence="1">The sequence shown here is derived from an EMBL/GenBank/DDBJ whole genome shotgun (WGS) entry which is preliminary data.</text>
</comment>
<protein>
    <submittedName>
        <fullName evidence="1">Uncharacterized protein</fullName>
    </submittedName>
</protein>
<organism evidence="1 2">
    <name type="scientific">Zosterops borbonicus</name>
    <dbReference type="NCBI Taxonomy" id="364589"/>
    <lineage>
        <taxon>Eukaryota</taxon>
        <taxon>Metazoa</taxon>
        <taxon>Chordata</taxon>
        <taxon>Craniata</taxon>
        <taxon>Vertebrata</taxon>
        <taxon>Euteleostomi</taxon>
        <taxon>Archelosauria</taxon>
        <taxon>Archosauria</taxon>
        <taxon>Dinosauria</taxon>
        <taxon>Saurischia</taxon>
        <taxon>Theropoda</taxon>
        <taxon>Coelurosauria</taxon>
        <taxon>Aves</taxon>
        <taxon>Neognathae</taxon>
        <taxon>Neoaves</taxon>
        <taxon>Telluraves</taxon>
        <taxon>Australaves</taxon>
        <taxon>Passeriformes</taxon>
        <taxon>Sylvioidea</taxon>
        <taxon>Zosteropidae</taxon>
        <taxon>Zosterops</taxon>
    </lineage>
</organism>
<evidence type="ECO:0000313" key="2">
    <source>
        <dbReference type="Proteomes" id="UP000796761"/>
    </source>
</evidence>
<gene>
    <name evidence="1" type="ORF">HGM15179_019099</name>
</gene>